<feature type="transmembrane region" description="Helical" evidence="2">
    <location>
        <begin position="177"/>
        <end position="200"/>
    </location>
</feature>
<evidence type="ECO:0000259" key="3">
    <source>
        <dbReference type="PROSITE" id="PS50006"/>
    </source>
</evidence>
<evidence type="ECO:0000256" key="1">
    <source>
        <dbReference type="SAM" id="Coils"/>
    </source>
</evidence>
<dbReference type="SUPFAM" id="SSF49879">
    <property type="entry name" value="SMAD/FHA domain"/>
    <property type="match status" value="1"/>
</dbReference>
<name>A0ABT4ZX14_9CYAN</name>
<comment type="caution">
    <text evidence="4">The sequence shown here is derived from an EMBL/GenBank/DDBJ whole genome shotgun (WGS) entry which is preliminary data.</text>
</comment>
<proteinExistence type="predicted"/>
<dbReference type="CDD" id="cd00060">
    <property type="entry name" value="FHA"/>
    <property type="match status" value="1"/>
</dbReference>
<dbReference type="InterPro" id="IPR000253">
    <property type="entry name" value="FHA_dom"/>
</dbReference>
<keyword evidence="2" id="KW-0812">Transmembrane</keyword>
<evidence type="ECO:0000313" key="5">
    <source>
        <dbReference type="Proteomes" id="UP001211711"/>
    </source>
</evidence>
<protein>
    <submittedName>
        <fullName evidence="4">FHA domain-containing protein</fullName>
    </submittedName>
</protein>
<keyword evidence="5" id="KW-1185">Reference proteome</keyword>
<accession>A0ABT4ZX14</accession>
<dbReference type="Gene3D" id="2.60.200.20">
    <property type="match status" value="1"/>
</dbReference>
<reference evidence="4 5" key="1">
    <citation type="submission" date="2023-01" db="EMBL/GenBank/DDBJ databases">
        <title>Genomes from the Australian National Cyanobacteria Reference Collection.</title>
        <authorList>
            <person name="Willis A."/>
            <person name="Lee E.M.F."/>
        </authorList>
    </citation>
    <scope>NUCLEOTIDE SEQUENCE [LARGE SCALE GENOMIC DNA]</scope>
    <source>
        <strain evidence="4 5">CS-549</strain>
    </source>
</reference>
<evidence type="ECO:0000313" key="4">
    <source>
        <dbReference type="EMBL" id="MDB9443957.1"/>
    </source>
</evidence>
<sequence length="407" mass="46627">MNPIIIQWAITFQWEESGKLKNQQISKGQVINNNHNGDIIIGRDSQVCDLVINNNSVSAQHIKISFNEEQQKFFIKSLNPQNISNLNGQNIDSGKEFELLINSIIFLGKQRLQIIDIQIYQLPSTDYSGILPANTHSIPAPQNLNLNEVSSSSNTSHTTKLNSHLNETRFSRKEPTIIVAIIGGIATIISAFINLSGYIIDKKSGEIQVENANKYKEKIEMNKKKQQNTVKNDKEMQDTEHLKVHEEQVIKQTDKPIEEIRQEKRDYPYLKLNLKNENCPNPVKVAFSFTGLDNISKTQGWFIVNRELKPIPLDAEKTSKNIYLYAKTKYNGTTVIWKPQIINLRKRLVSDSDFNYIDRQNNDKNKDNKEIVEFYEVQVDDSKEVTNRVFKCSSGKTLDLVNADEQS</sequence>
<organism evidence="4 5">
    <name type="scientific">Sphaerospermopsis kisseleviana CS-549</name>
    <dbReference type="NCBI Taxonomy" id="3021783"/>
    <lineage>
        <taxon>Bacteria</taxon>
        <taxon>Bacillati</taxon>
        <taxon>Cyanobacteriota</taxon>
        <taxon>Cyanophyceae</taxon>
        <taxon>Nostocales</taxon>
        <taxon>Aphanizomenonaceae</taxon>
        <taxon>Sphaerospermopsis</taxon>
        <taxon>Sphaerospermopsis kisseleviana</taxon>
    </lineage>
</organism>
<keyword evidence="1" id="KW-0175">Coiled coil</keyword>
<gene>
    <name evidence="4" type="ORF">PN497_21770</name>
</gene>
<dbReference type="InterPro" id="IPR008984">
    <property type="entry name" value="SMAD_FHA_dom_sf"/>
</dbReference>
<dbReference type="EMBL" id="JAQMTI010000278">
    <property type="protein sequence ID" value="MDB9443957.1"/>
    <property type="molecule type" value="Genomic_DNA"/>
</dbReference>
<keyword evidence="2" id="KW-0472">Membrane</keyword>
<feature type="domain" description="FHA" evidence="3">
    <location>
        <begin position="39"/>
        <end position="91"/>
    </location>
</feature>
<dbReference type="PROSITE" id="PS50006">
    <property type="entry name" value="FHA_DOMAIN"/>
    <property type="match status" value="1"/>
</dbReference>
<feature type="coiled-coil region" evidence="1">
    <location>
        <begin position="209"/>
        <end position="236"/>
    </location>
</feature>
<dbReference type="Pfam" id="PF00498">
    <property type="entry name" value="FHA"/>
    <property type="match status" value="1"/>
</dbReference>
<dbReference type="Proteomes" id="UP001211711">
    <property type="component" value="Unassembled WGS sequence"/>
</dbReference>
<keyword evidence="2" id="KW-1133">Transmembrane helix</keyword>
<evidence type="ECO:0000256" key="2">
    <source>
        <dbReference type="SAM" id="Phobius"/>
    </source>
</evidence>
<dbReference type="RefSeq" id="WP_096570904.1">
    <property type="nucleotide sequence ID" value="NZ_JAQMTI010000278.1"/>
</dbReference>